<feature type="transmembrane region" description="Helical" evidence="8">
    <location>
        <begin position="67"/>
        <end position="86"/>
    </location>
</feature>
<keyword evidence="7 8" id="KW-0807">Transducer</keyword>
<comment type="caution">
    <text evidence="9">The sequence shown here is derived from an EMBL/GenBank/DDBJ whole genome shotgun (WGS) entry which is preliminary data.</text>
</comment>
<evidence type="ECO:0000313" key="9">
    <source>
        <dbReference type="EMBL" id="KAF6202889.1"/>
    </source>
</evidence>
<dbReference type="GO" id="GO:0030425">
    <property type="term" value="C:dendrite"/>
    <property type="evidence" value="ECO:0007669"/>
    <property type="project" value="TreeGrafter"/>
</dbReference>
<keyword evidence="6 8" id="KW-0675">Receptor</keyword>
<dbReference type="PANTHER" id="PTHR21143:SF121">
    <property type="entry name" value="GUSTATORY AND ODORANT RECEPTOR 21A"/>
    <property type="match status" value="1"/>
</dbReference>
<name>A0A8S9X350_APOLU</name>
<gene>
    <name evidence="9" type="ORF">GE061_003296</name>
</gene>
<dbReference type="EMBL" id="WIXP02000011">
    <property type="protein sequence ID" value="KAF6202889.1"/>
    <property type="molecule type" value="Genomic_DNA"/>
</dbReference>
<comment type="caution">
    <text evidence="8">Lacks conserved residue(s) required for the propagation of feature annotation.</text>
</comment>
<evidence type="ECO:0000256" key="6">
    <source>
        <dbReference type="ARBA" id="ARBA00023170"/>
    </source>
</evidence>
<evidence type="ECO:0000256" key="5">
    <source>
        <dbReference type="ARBA" id="ARBA00023136"/>
    </source>
</evidence>
<evidence type="ECO:0000256" key="2">
    <source>
        <dbReference type="ARBA" id="ARBA00022475"/>
    </source>
</evidence>
<dbReference type="Proteomes" id="UP000466442">
    <property type="component" value="Unassembled WGS sequence"/>
</dbReference>
<dbReference type="GO" id="GO:0030424">
    <property type="term" value="C:axon"/>
    <property type="evidence" value="ECO:0007669"/>
    <property type="project" value="TreeGrafter"/>
</dbReference>
<evidence type="ECO:0000256" key="1">
    <source>
        <dbReference type="ARBA" id="ARBA00004651"/>
    </source>
</evidence>
<comment type="subcellular location">
    <subcellularLocation>
        <location evidence="1 8">Cell membrane</location>
        <topology evidence="1 8">Multi-pass membrane protein</topology>
    </subcellularLocation>
</comment>
<comment type="similarity">
    <text evidence="8">Belongs to the insect chemoreceptor superfamily. Gustatory receptor (GR) family.</text>
</comment>
<comment type="function">
    <text evidence="8">Gustatory receptor which mediates acceptance or avoidance behavior, depending on its substrates.</text>
</comment>
<keyword evidence="10" id="KW-1185">Reference proteome</keyword>
<accession>A0A8S9X350</accession>
<feature type="transmembrane region" description="Helical" evidence="8">
    <location>
        <begin position="281"/>
        <end position="301"/>
    </location>
</feature>
<dbReference type="GO" id="GO:0005886">
    <property type="term" value="C:plasma membrane"/>
    <property type="evidence" value="ECO:0007669"/>
    <property type="project" value="UniProtKB-SubCell"/>
</dbReference>
<keyword evidence="3 8" id="KW-0812">Transmembrane</keyword>
<dbReference type="AlphaFoldDB" id="A0A8S9X350"/>
<dbReference type="GO" id="GO:0050909">
    <property type="term" value="P:sensory perception of taste"/>
    <property type="evidence" value="ECO:0007669"/>
    <property type="project" value="InterPro"/>
</dbReference>
<reference evidence="9" key="1">
    <citation type="journal article" date="2021" name="Mol. Ecol. Resour.">
        <title>Apolygus lucorum genome provides insights into omnivorousness and mesophyll feeding.</title>
        <authorList>
            <person name="Liu Y."/>
            <person name="Liu H."/>
            <person name="Wang H."/>
            <person name="Huang T."/>
            <person name="Liu B."/>
            <person name="Yang B."/>
            <person name="Yin L."/>
            <person name="Li B."/>
            <person name="Zhang Y."/>
            <person name="Zhang S."/>
            <person name="Jiang F."/>
            <person name="Zhang X."/>
            <person name="Ren Y."/>
            <person name="Wang B."/>
            <person name="Wang S."/>
            <person name="Lu Y."/>
            <person name="Wu K."/>
            <person name="Fan W."/>
            <person name="Wang G."/>
        </authorList>
    </citation>
    <scope>NUCLEOTIDE SEQUENCE</scope>
    <source>
        <strain evidence="9">12Hb</strain>
    </source>
</reference>
<dbReference type="GO" id="GO:0043025">
    <property type="term" value="C:neuronal cell body"/>
    <property type="evidence" value="ECO:0007669"/>
    <property type="project" value="TreeGrafter"/>
</dbReference>
<evidence type="ECO:0000313" key="10">
    <source>
        <dbReference type="Proteomes" id="UP000466442"/>
    </source>
</evidence>
<sequence>MVTLAVETYRIALMIQGTKHNLTVSLMRSIVKFTRLSIVIMQFFGINNAKQDFGEIMKTLSDPEGDGITRGWMVFYGVISTIVYCIPRMIEECCRFWDVFPYIPWCTNELSNIMITRQFCIILTIIQKRISKLTKMMLSPSCSSWLAESYCEKHEQCLAIAIKTNEFYSRQLLVICIYIFLKFLNLMVEIILDKPEIDEQPWHFVLEAVANGFHALTLVILLLLLAGSCESTKKRVKEFHSALFKTMTDRPALRDSEWLNLYVEMSPTVEFTARDFFTIRYSLVTSVVAAVLTYLVIIVQFNDSS</sequence>
<organism evidence="9 10">
    <name type="scientific">Apolygus lucorum</name>
    <name type="common">Small green plant bug</name>
    <name type="synonym">Lygocoris lucorum</name>
    <dbReference type="NCBI Taxonomy" id="248454"/>
    <lineage>
        <taxon>Eukaryota</taxon>
        <taxon>Metazoa</taxon>
        <taxon>Ecdysozoa</taxon>
        <taxon>Arthropoda</taxon>
        <taxon>Hexapoda</taxon>
        <taxon>Insecta</taxon>
        <taxon>Pterygota</taxon>
        <taxon>Neoptera</taxon>
        <taxon>Paraneoptera</taxon>
        <taxon>Hemiptera</taxon>
        <taxon>Heteroptera</taxon>
        <taxon>Panheteroptera</taxon>
        <taxon>Cimicomorpha</taxon>
        <taxon>Miridae</taxon>
        <taxon>Mirini</taxon>
        <taxon>Apolygus</taxon>
    </lineage>
</organism>
<evidence type="ECO:0000256" key="7">
    <source>
        <dbReference type="ARBA" id="ARBA00023224"/>
    </source>
</evidence>
<keyword evidence="4 8" id="KW-1133">Transmembrane helix</keyword>
<feature type="transmembrane region" description="Helical" evidence="8">
    <location>
        <begin position="172"/>
        <end position="192"/>
    </location>
</feature>
<dbReference type="OrthoDB" id="5795306at2759"/>
<evidence type="ECO:0000256" key="4">
    <source>
        <dbReference type="ARBA" id="ARBA00022989"/>
    </source>
</evidence>
<dbReference type="PANTHER" id="PTHR21143">
    <property type="entry name" value="INVERTEBRATE GUSTATORY RECEPTOR"/>
    <property type="match status" value="1"/>
</dbReference>
<keyword evidence="2 8" id="KW-1003">Cell membrane</keyword>
<evidence type="ECO:0000256" key="8">
    <source>
        <dbReference type="RuleBase" id="RU363108"/>
    </source>
</evidence>
<evidence type="ECO:0000256" key="3">
    <source>
        <dbReference type="ARBA" id="ARBA00022692"/>
    </source>
</evidence>
<feature type="transmembrane region" description="Helical" evidence="8">
    <location>
        <begin position="204"/>
        <end position="227"/>
    </location>
</feature>
<keyword evidence="5 8" id="KW-0472">Membrane</keyword>
<proteinExistence type="inferred from homology"/>
<protein>
    <recommendedName>
        <fullName evidence="8">Gustatory receptor</fullName>
    </recommendedName>
</protein>
<dbReference type="GO" id="GO:0007165">
    <property type="term" value="P:signal transduction"/>
    <property type="evidence" value="ECO:0007669"/>
    <property type="project" value="UniProtKB-KW"/>
</dbReference>
<dbReference type="InterPro" id="IPR013604">
    <property type="entry name" value="7TM_chemorcpt"/>
</dbReference>
<dbReference type="Pfam" id="PF08395">
    <property type="entry name" value="7tm_7"/>
    <property type="match status" value="1"/>
</dbReference>